<evidence type="ECO:0000313" key="2">
    <source>
        <dbReference type="EMBL" id="TPG34321.1"/>
    </source>
</evidence>
<protein>
    <submittedName>
        <fullName evidence="2">Universal stress protein</fullName>
    </submittedName>
</protein>
<dbReference type="AlphaFoldDB" id="A0A502ED68"/>
<accession>A0A502ED68</accession>
<dbReference type="RefSeq" id="WP_140690815.1">
    <property type="nucleotide sequence ID" value="NZ_RCZG01000004.1"/>
</dbReference>
<organism evidence="2 3">
    <name type="scientific">Mycolicibacterium hodleri</name>
    <dbReference type="NCBI Taxonomy" id="49897"/>
    <lineage>
        <taxon>Bacteria</taxon>
        <taxon>Bacillati</taxon>
        <taxon>Actinomycetota</taxon>
        <taxon>Actinomycetes</taxon>
        <taxon>Mycobacteriales</taxon>
        <taxon>Mycobacteriaceae</taxon>
        <taxon>Mycolicibacterium</taxon>
    </lineage>
</organism>
<evidence type="ECO:0000313" key="3">
    <source>
        <dbReference type="Proteomes" id="UP000320095"/>
    </source>
</evidence>
<dbReference type="InterPro" id="IPR051688">
    <property type="entry name" value="USP_A"/>
</dbReference>
<dbReference type="EMBL" id="RCZG01000004">
    <property type="protein sequence ID" value="TPG34321.1"/>
    <property type="molecule type" value="Genomic_DNA"/>
</dbReference>
<feature type="domain" description="UspA" evidence="1">
    <location>
        <begin position="2"/>
        <end position="141"/>
    </location>
</feature>
<sequence>MTVVVGYLAGKAGLSALNLGVEAARTLKTSLSVVTVVPKPWSTPSPAKVDAEYAQYADRLAADSANQAKACVTTLDATLEVSFHKYAHRSAAGGLLEAVAELKAEVLVLGSAADGGLGQVVVGSTADRLLHSSPVPLAICPRGYRGSKSHGLTRITAAYPGTADSLHVVERSAALATQLGIPLRVITFAVRGRTMYPPEVGLDVETSILQSWALASREALAALKTKGIVGDDVVLQVVTGNGWDQALDTPEWEDGELLAIGTSPQGTIARVFLGSKGTKIVRHSPVPVLVLPN</sequence>
<name>A0A502ED68_9MYCO</name>
<dbReference type="PANTHER" id="PTHR43010">
    <property type="entry name" value="UNIVERSAL STRESS PROTEIN SLR1230"/>
    <property type="match status" value="1"/>
</dbReference>
<reference evidence="2 3" key="1">
    <citation type="journal article" date="2019" name="Environ. Microbiol.">
        <title>Species interactions and distinct microbial communities in high Arctic permafrost affected cryosols are associated with the CH4 and CO2 gas fluxes.</title>
        <authorList>
            <person name="Altshuler I."/>
            <person name="Hamel J."/>
            <person name="Turney S."/>
            <person name="Magnuson E."/>
            <person name="Levesque R."/>
            <person name="Greer C."/>
            <person name="Whyte L.G."/>
        </authorList>
    </citation>
    <scope>NUCLEOTIDE SEQUENCE [LARGE SCALE GENOMIC DNA]</scope>
    <source>
        <strain evidence="2 3">S5.20</strain>
    </source>
</reference>
<dbReference type="Gene3D" id="3.40.50.12370">
    <property type="match status" value="1"/>
</dbReference>
<feature type="domain" description="UspA" evidence="1">
    <location>
        <begin position="153"/>
        <end position="292"/>
    </location>
</feature>
<evidence type="ECO:0000259" key="1">
    <source>
        <dbReference type="Pfam" id="PF00582"/>
    </source>
</evidence>
<dbReference type="Pfam" id="PF00582">
    <property type="entry name" value="Usp"/>
    <property type="match status" value="2"/>
</dbReference>
<proteinExistence type="predicted"/>
<keyword evidence="3" id="KW-1185">Reference proteome</keyword>
<dbReference type="CDD" id="cd00293">
    <property type="entry name" value="USP-like"/>
    <property type="match status" value="2"/>
</dbReference>
<dbReference type="InterPro" id="IPR006016">
    <property type="entry name" value="UspA"/>
</dbReference>
<gene>
    <name evidence="2" type="ORF">EAH80_12135</name>
</gene>
<dbReference type="PANTHER" id="PTHR43010:SF1">
    <property type="entry name" value="USPA DOMAIN-CONTAINING PROTEIN"/>
    <property type="match status" value="1"/>
</dbReference>
<dbReference type="SUPFAM" id="SSF52402">
    <property type="entry name" value="Adenine nucleotide alpha hydrolases-like"/>
    <property type="match status" value="2"/>
</dbReference>
<dbReference type="OrthoDB" id="5242641at2"/>
<comment type="caution">
    <text evidence="2">The sequence shown here is derived from an EMBL/GenBank/DDBJ whole genome shotgun (WGS) entry which is preliminary data.</text>
</comment>
<dbReference type="Proteomes" id="UP000320095">
    <property type="component" value="Unassembled WGS sequence"/>
</dbReference>